<dbReference type="Pfam" id="PF08044">
    <property type="entry name" value="DUF1707"/>
    <property type="match status" value="1"/>
</dbReference>
<evidence type="ECO:0000313" key="4">
    <source>
        <dbReference type="Proteomes" id="UP000256485"/>
    </source>
</evidence>
<gene>
    <name evidence="3" type="ORF">DFJ64_3204</name>
</gene>
<name>A0A3D9V7H4_THECX</name>
<keyword evidence="4" id="KW-1185">Reference proteome</keyword>
<feature type="domain" description="DUF1707" evidence="1">
    <location>
        <begin position="34"/>
        <end position="86"/>
    </location>
</feature>
<organism evidence="3 4">
    <name type="scientific">Thermasporomyces composti</name>
    <dbReference type="NCBI Taxonomy" id="696763"/>
    <lineage>
        <taxon>Bacteria</taxon>
        <taxon>Bacillati</taxon>
        <taxon>Actinomycetota</taxon>
        <taxon>Actinomycetes</taxon>
        <taxon>Propionibacteriales</taxon>
        <taxon>Nocardioidaceae</taxon>
        <taxon>Thermasporomyces</taxon>
    </lineage>
</organism>
<accession>A0A3D9V7H4</accession>
<dbReference type="Pfam" id="PF09922">
    <property type="entry name" value="LiaF-like_C"/>
    <property type="match status" value="1"/>
</dbReference>
<dbReference type="Proteomes" id="UP000256485">
    <property type="component" value="Unassembled WGS sequence"/>
</dbReference>
<dbReference type="AlphaFoldDB" id="A0A3D9V7H4"/>
<dbReference type="PANTHER" id="PTHR40763:SF4">
    <property type="entry name" value="DUF1707 DOMAIN-CONTAINING PROTEIN"/>
    <property type="match status" value="1"/>
</dbReference>
<dbReference type="PANTHER" id="PTHR40763">
    <property type="entry name" value="MEMBRANE PROTEIN-RELATED"/>
    <property type="match status" value="1"/>
</dbReference>
<dbReference type="InterPro" id="IPR012551">
    <property type="entry name" value="DUF1707_SHOCT-like"/>
</dbReference>
<evidence type="ECO:0000313" key="3">
    <source>
        <dbReference type="EMBL" id="REF37748.1"/>
    </source>
</evidence>
<feature type="domain" description="Cell wall-active antibiotics response LiaF-like C-terminal" evidence="2">
    <location>
        <begin position="134"/>
        <end position="186"/>
    </location>
</feature>
<sequence length="232" mass="24351">MPRSRPPHGFAAGFSGPTLCAVSLPPEPIGPGDIRASDADRHQAAEVLREAAADGRLTFDELQERLDGVFAAKTYAELERYTRDLPTPGGRPSVSPAPSSALIGGTAGQSFSIAIMSGASRRGPWVVPAAYTAVAFMGGVQLDLRNARFAQREVTIRAFAVMGGVEIIVPDDITVIVDGIGIMGGFDESGQPTDLAPGGVTVRVTGLAFWGGVEVKRKPRKPSKRNRKAIGS</sequence>
<proteinExistence type="predicted"/>
<dbReference type="EMBL" id="QTUC01000001">
    <property type="protein sequence ID" value="REF37748.1"/>
    <property type="molecule type" value="Genomic_DNA"/>
</dbReference>
<evidence type="ECO:0000259" key="1">
    <source>
        <dbReference type="Pfam" id="PF08044"/>
    </source>
</evidence>
<evidence type="ECO:0000259" key="2">
    <source>
        <dbReference type="Pfam" id="PF09922"/>
    </source>
</evidence>
<protein>
    <submittedName>
        <fullName evidence="3">Cell wall-active antibiotic response 4TMS protein YvqF</fullName>
    </submittedName>
</protein>
<comment type="caution">
    <text evidence="3">The sequence shown here is derived from an EMBL/GenBank/DDBJ whole genome shotgun (WGS) entry which is preliminary data.</text>
</comment>
<dbReference type="InterPro" id="IPR024425">
    <property type="entry name" value="LiaF-like_C"/>
</dbReference>
<reference evidence="3 4" key="1">
    <citation type="submission" date="2018-08" db="EMBL/GenBank/DDBJ databases">
        <title>Sequencing the genomes of 1000 actinobacteria strains.</title>
        <authorList>
            <person name="Klenk H.-P."/>
        </authorList>
    </citation>
    <scope>NUCLEOTIDE SEQUENCE [LARGE SCALE GENOMIC DNA]</scope>
    <source>
        <strain evidence="3 4">DSM 22891</strain>
    </source>
</reference>